<keyword evidence="5" id="KW-0698">rRNA processing</keyword>
<dbReference type="GO" id="GO:0005737">
    <property type="term" value="C:cytoplasm"/>
    <property type="evidence" value="ECO:0007669"/>
    <property type="project" value="UniProtKB-SubCell"/>
</dbReference>
<comment type="catalytic activity">
    <reaction evidence="5">
        <text>pseudouridine(1915) in 23S rRNA + S-adenosyl-L-methionine = N(3)-methylpseudouridine(1915) in 23S rRNA + S-adenosyl-L-homocysteine + H(+)</text>
        <dbReference type="Rhea" id="RHEA:42752"/>
        <dbReference type="Rhea" id="RHEA-COMP:10221"/>
        <dbReference type="Rhea" id="RHEA-COMP:10222"/>
        <dbReference type="ChEBI" id="CHEBI:15378"/>
        <dbReference type="ChEBI" id="CHEBI:57856"/>
        <dbReference type="ChEBI" id="CHEBI:59789"/>
        <dbReference type="ChEBI" id="CHEBI:65314"/>
        <dbReference type="ChEBI" id="CHEBI:74486"/>
        <dbReference type="EC" id="2.1.1.177"/>
    </reaction>
</comment>
<accession>A0A2K8K4N4</accession>
<keyword evidence="1 5" id="KW-0489">Methyltransferase</keyword>
<dbReference type="GO" id="GO:0070038">
    <property type="term" value="F:rRNA (pseudouridine-N3-)-methyltransferase activity"/>
    <property type="evidence" value="ECO:0007669"/>
    <property type="project" value="UniProtKB-UniRule"/>
</dbReference>
<dbReference type="InterPro" id="IPR003742">
    <property type="entry name" value="RlmH-like"/>
</dbReference>
<comment type="similarity">
    <text evidence="4 5">Belongs to the RNA methyltransferase RlmH family.</text>
</comment>
<reference evidence="6 7" key="1">
    <citation type="submission" date="2017-11" db="EMBL/GenBank/DDBJ databases">
        <title>Revised Sequence and Annotation of the Rhodobaca barguzinensis strain alga05 Genome.</title>
        <authorList>
            <person name="Kopejtka K."/>
            <person name="Tomasch J.M."/>
            <person name="Bunk B."/>
            <person name="Koblizek M."/>
        </authorList>
    </citation>
    <scope>NUCLEOTIDE SEQUENCE [LARGE SCALE GENOMIC DNA]</scope>
    <source>
        <strain evidence="7">alga05</strain>
    </source>
</reference>
<dbReference type="InterPro" id="IPR029028">
    <property type="entry name" value="Alpha/beta_knot_MTases"/>
</dbReference>
<dbReference type="EMBL" id="CP024899">
    <property type="protein sequence ID" value="ATX64422.1"/>
    <property type="molecule type" value="Genomic_DNA"/>
</dbReference>
<feature type="binding site" evidence="5">
    <location>
        <position position="104"/>
    </location>
    <ligand>
        <name>S-adenosyl-L-methionine</name>
        <dbReference type="ChEBI" id="CHEBI:59789"/>
    </ligand>
</feature>
<dbReference type="RefSeq" id="WP_071479520.1">
    <property type="nucleotide sequence ID" value="NZ_CP024899.1"/>
</dbReference>
<feature type="binding site" evidence="5">
    <location>
        <begin position="123"/>
        <end position="128"/>
    </location>
    <ligand>
        <name>S-adenosyl-L-methionine</name>
        <dbReference type="ChEBI" id="CHEBI:59789"/>
    </ligand>
</feature>
<sequence>MRLHICAIGRIRKGPERALIEDYRQRFDRTGRALSLGPCLEHEVDDRKSTTSGDQGRLLERALPAGAYIIALDERGETLDSRSFAQLIAQQRDAGASDLAFVIGGADGLSPDIRAAAHRLLAFGPMVWPHMLARVMLCEQIYRAATILAGGPYHRD</sequence>
<name>A0A2K8K4N4_9RHOB</name>
<keyword evidence="3 5" id="KW-0949">S-adenosyl-L-methionine</keyword>
<dbReference type="PANTHER" id="PTHR33603:SF1">
    <property type="entry name" value="RIBOSOMAL RNA LARGE SUBUNIT METHYLTRANSFERASE H"/>
    <property type="match status" value="1"/>
</dbReference>
<dbReference type="STRING" id="441209.GCA_001870665_00328"/>
<comment type="subcellular location">
    <subcellularLocation>
        <location evidence="5">Cytoplasm</location>
    </subcellularLocation>
</comment>
<keyword evidence="5" id="KW-0963">Cytoplasm</keyword>
<evidence type="ECO:0000256" key="1">
    <source>
        <dbReference type="ARBA" id="ARBA00022603"/>
    </source>
</evidence>
<dbReference type="PIRSF" id="PIRSF004505">
    <property type="entry name" value="MT_bac"/>
    <property type="match status" value="1"/>
</dbReference>
<dbReference type="AlphaFoldDB" id="A0A2K8K4N4"/>
<keyword evidence="7" id="KW-1185">Reference proteome</keyword>
<dbReference type="InterPro" id="IPR029026">
    <property type="entry name" value="tRNA_m1G_MTases_N"/>
</dbReference>
<dbReference type="Pfam" id="PF02590">
    <property type="entry name" value="SPOUT_MTase"/>
    <property type="match status" value="1"/>
</dbReference>
<evidence type="ECO:0000256" key="3">
    <source>
        <dbReference type="ARBA" id="ARBA00022691"/>
    </source>
</evidence>
<organism evidence="6 7">
    <name type="scientific">Roseinatronobacter bogoriensis subsp. barguzinensis</name>
    <dbReference type="NCBI Taxonomy" id="441209"/>
    <lineage>
        <taxon>Bacteria</taxon>
        <taxon>Pseudomonadati</taxon>
        <taxon>Pseudomonadota</taxon>
        <taxon>Alphaproteobacteria</taxon>
        <taxon>Rhodobacterales</taxon>
        <taxon>Paracoccaceae</taxon>
        <taxon>Roseinatronobacter</taxon>
    </lineage>
</organism>
<dbReference type="CDD" id="cd18081">
    <property type="entry name" value="RlmH-like"/>
    <property type="match status" value="1"/>
</dbReference>
<dbReference type="KEGG" id="rbg:BG454_00065"/>
<feature type="binding site" evidence="5">
    <location>
        <position position="72"/>
    </location>
    <ligand>
        <name>S-adenosyl-L-methionine</name>
        <dbReference type="ChEBI" id="CHEBI:59789"/>
    </ligand>
</feature>
<keyword evidence="2 5" id="KW-0808">Transferase</keyword>
<dbReference type="NCBIfam" id="NF000989">
    <property type="entry name" value="PRK00103.2-3"/>
    <property type="match status" value="1"/>
</dbReference>
<evidence type="ECO:0000256" key="5">
    <source>
        <dbReference type="HAMAP-Rule" id="MF_00658"/>
    </source>
</evidence>
<evidence type="ECO:0000313" key="6">
    <source>
        <dbReference type="EMBL" id="ATX64422.1"/>
    </source>
</evidence>
<dbReference type="OrthoDB" id="9806643at2"/>
<comment type="function">
    <text evidence="5">Specifically methylates the pseudouridine at position 1915 (m3Psi1915) in 23S rRNA.</text>
</comment>
<dbReference type="NCBIfam" id="NF000988">
    <property type="entry name" value="PRK00103.2-2"/>
    <property type="match status" value="1"/>
</dbReference>
<dbReference type="HAMAP" id="MF_00658">
    <property type="entry name" value="23SrRNA_methyltr_H"/>
    <property type="match status" value="1"/>
</dbReference>
<comment type="subunit">
    <text evidence="5">Homodimer.</text>
</comment>
<evidence type="ECO:0000256" key="4">
    <source>
        <dbReference type="ARBA" id="ARBA00038303"/>
    </source>
</evidence>
<dbReference type="SUPFAM" id="SSF75217">
    <property type="entry name" value="alpha/beta knot"/>
    <property type="match status" value="1"/>
</dbReference>
<evidence type="ECO:0000313" key="7">
    <source>
        <dbReference type="Proteomes" id="UP000228948"/>
    </source>
</evidence>
<protein>
    <recommendedName>
        <fullName evidence="5">Ribosomal RNA large subunit methyltransferase H</fullName>
        <ecNumber evidence="5">2.1.1.177</ecNumber>
    </recommendedName>
    <alternativeName>
        <fullName evidence="5">23S rRNA (pseudouridine1915-N3)-methyltransferase</fullName>
    </alternativeName>
    <alternativeName>
        <fullName evidence="5">23S rRNA m3Psi1915 methyltransferase</fullName>
    </alternativeName>
    <alternativeName>
        <fullName evidence="5">rRNA (pseudouridine-N3-)-methyltransferase RlmH</fullName>
    </alternativeName>
</protein>
<dbReference type="EC" id="2.1.1.177" evidence="5"/>
<gene>
    <name evidence="5" type="primary">rlmH</name>
    <name evidence="6" type="ORF">BG454_00065</name>
</gene>
<dbReference type="PANTHER" id="PTHR33603">
    <property type="entry name" value="METHYLTRANSFERASE"/>
    <property type="match status" value="1"/>
</dbReference>
<evidence type="ECO:0000256" key="2">
    <source>
        <dbReference type="ARBA" id="ARBA00022679"/>
    </source>
</evidence>
<proteinExistence type="inferred from homology"/>
<dbReference type="Proteomes" id="UP000228948">
    <property type="component" value="Chromosome"/>
</dbReference>
<dbReference type="Gene3D" id="3.40.1280.10">
    <property type="match status" value="1"/>
</dbReference>